<dbReference type="Proteomes" id="UP001215151">
    <property type="component" value="Unassembled WGS sequence"/>
</dbReference>
<dbReference type="EMBL" id="JAPEVG010000078">
    <property type="protein sequence ID" value="KAJ8487508.1"/>
    <property type="molecule type" value="Genomic_DNA"/>
</dbReference>
<evidence type="ECO:0000313" key="2">
    <source>
        <dbReference type="Proteomes" id="UP001215151"/>
    </source>
</evidence>
<protein>
    <recommendedName>
        <fullName evidence="3">MYND-type domain-containing protein</fullName>
    </recommendedName>
</protein>
<reference evidence="1" key="1">
    <citation type="submission" date="2022-11" db="EMBL/GenBank/DDBJ databases">
        <title>Genome Sequence of Cubamyces cubensis.</title>
        <authorList>
            <person name="Buettner E."/>
        </authorList>
    </citation>
    <scope>NUCLEOTIDE SEQUENCE</scope>
    <source>
        <strain evidence="1">MPL-01</strain>
    </source>
</reference>
<dbReference type="AlphaFoldDB" id="A0AAD7TWU5"/>
<evidence type="ECO:0008006" key="3">
    <source>
        <dbReference type="Google" id="ProtNLM"/>
    </source>
</evidence>
<organism evidence="1 2">
    <name type="scientific">Trametes cubensis</name>
    <dbReference type="NCBI Taxonomy" id="1111947"/>
    <lineage>
        <taxon>Eukaryota</taxon>
        <taxon>Fungi</taxon>
        <taxon>Dikarya</taxon>
        <taxon>Basidiomycota</taxon>
        <taxon>Agaricomycotina</taxon>
        <taxon>Agaricomycetes</taxon>
        <taxon>Polyporales</taxon>
        <taxon>Polyporaceae</taxon>
        <taxon>Trametes</taxon>
    </lineage>
</organism>
<keyword evidence="2" id="KW-1185">Reference proteome</keyword>
<name>A0AAD7TWU5_9APHY</name>
<sequence length="666" mass="74413">MPPRKPILSVPDYPRHLQAINQKWADLIKSDPLRVCRVLTLPSPKGETVEGDTFDDIPLIFDNLLSVAKESTEKTWKGLVEAGIVTSLCKWAINAEQLITKAYMFMNDQGIAELSQEAMDYARDNAPGPYTPALEILCNAACSCAVPPTSTEQKMIEELKKNWPTMMQRIWSDPSLTLEPGSDPRRMRERVIVAQIAHRIAFVDPTFLDVILKPSDLTLAVAFRYWLYSTDTYDAMANGSLISPLLGTGMPKHWEEYFKEHPPPDLRALLPRILLGSSRGTERKKRTPNQAAEFIVSVFPNHFRNLSGRFLMEEIILFIGLFAAAGTYAPLCRAVFRSEALWSAFADVMKRYGKPELTTTEGPPPQSIALQVLSLYNDVARSAEQQGCIDTLVYNWLEGGLFDALDASIATIIHTLRGPVLISLLLSTLDNNLTKLSPKTRKKLKSELPRPITLVGLILLATKGNPDLDLFMMTFSGAESIIEQAPMAKGDPQHPVWALAPWQVLVRITHTLRPWRYSCTRRGCENPAYTEGCTHCGVSPFCDTECLRKDDEHKFICPFTRLLTLMAGSLRHKKEEREAIIADGVAPRPEGLAVSTPEELLQRMRESGNTPKEVVDMLADMHLEKKSAEEAGEKQEEIPSIIKNLQEAIEQLHSSDRPSTAVVTVT</sequence>
<gene>
    <name evidence="1" type="ORF">ONZ51_g4134</name>
</gene>
<proteinExistence type="predicted"/>
<evidence type="ECO:0000313" key="1">
    <source>
        <dbReference type="EMBL" id="KAJ8487508.1"/>
    </source>
</evidence>
<accession>A0AAD7TWU5</accession>
<comment type="caution">
    <text evidence="1">The sequence shown here is derived from an EMBL/GenBank/DDBJ whole genome shotgun (WGS) entry which is preliminary data.</text>
</comment>